<keyword evidence="3 6" id="KW-0547">Nucleotide-binding</keyword>
<dbReference type="PANTHER" id="PTHR22974:SF23">
    <property type="entry name" value="TOUSLED-LIKE KINASE, ISOFORM G"/>
    <property type="match status" value="1"/>
</dbReference>
<evidence type="ECO:0000259" key="7">
    <source>
        <dbReference type="PROSITE" id="PS50011"/>
    </source>
</evidence>
<dbReference type="GO" id="GO:0005634">
    <property type="term" value="C:nucleus"/>
    <property type="evidence" value="ECO:0007669"/>
    <property type="project" value="TreeGrafter"/>
</dbReference>
<reference evidence="8" key="2">
    <citation type="submission" date="2011-02" db="EMBL/GenBank/DDBJ databases">
        <authorList>
            <person name="MacLean D."/>
        </authorList>
    </citation>
    <scope>NUCLEOTIDE SEQUENCE</scope>
</reference>
<dbReference type="PROSITE" id="PS00107">
    <property type="entry name" value="PROTEIN_KINASE_ATP"/>
    <property type="match status" value="1"/>
</dbReference>
<dbReference type="InterPro" id="IPR008271">
    <property type="entry name" value="Ser/Thr_kinase_AS"/>
</dbReference>
<dbReference type="SMART" id="SM00220">
    <property type="entry name" value="S_TKc"/>
    <property type="match status" value="1"/>
</dbReference>
<feature type="binding site" evidence="6">
    <location>
        <position position="364"/>
    </location>
    <ligand>
        <name>ATP</name>
        <dbReference type="ChEBI" id="CHEBI:30616"/>
    </ligand>
</feature>
<dbReference type="GO" id="GO:0005524">
    <property type="term" value="F:ATP binding"/>
    <property type="evidence" value="ECO:0007669"/>
    <property type="project" value="UniProtKB-UniRule"/>
</dbReference>
<dbReference type="InterPro" id="IPR000719">
    <property type="entry name" value="Prot_kinase_dom"/>
</dbReference>
<evidence type="ECO:0000256" key="5">
    <source>
        <dbReference type="ARBA" id="ARBA00022840"/>
    </source>
</evidence>
<dbReference type="CDD" id="cd14014">
    <property type="entry name" value="STKc_PknB_like"/>
    <property type="match status" value="1"/>
</dbReference>
<dbReference type="SUPFAM" id="SSF56112">
    <property type="entry name" value="Protein kinase-like (PK-like)"/>
    <property type="match status" value="1"/>
</dbReference>
<sequence>MNSLEQRVPVFSLHKDHDDDTMMGGFHDEVVTRSASVIYAKQDRALSFDSSVISECIQSASSELSSVQVTMEDDYTEEQLQAATHHLSIHREQTRFKSLAHHFPLSDVRQSQAIGRKNTRNAIYSSSYPQRGQHLATCDENQANLQAICNLTERTSTFVDELLGDPEATVRQGEENQLTKSTALDLTALHLKNEMTEINYPQGHMKYAQEEYRLDWTTWQMEEMQQIQRELIQHSRERYQKLKNNQNQWGCLFDRNGVVCFRPGERRHAIMSEQRFHQANLRKVLQRGGDATWFQRRISECQKYEEARHKQALTLARLEIDSVFSAFPILGNRFILIQLLGRGGNGEVWDVLDYANGKCRCALKISSLYDHAQKEHRTHRELEHENIVNVGSSIYCLEFNGKIFAAFTIDLVDMDLHRLIDLRGKLDEGTALTILLALMKALAYLHRQRGIAHYDLKPSNILISDEMQVKLTDFDLARNIHAPIVSHHEGTLKYLPPETFTDSFGTAEKADIWMIGVIYHMMLTGKHPLYCDKVTLKEIQCISLRYRGAILPQAQDSGSQLSDLSKWILCECLRKEPIHRPTAHELFQALLNAHSQACAP</sequence>
<organism evidence="8">
    <name type="scientific">Albugo laibachii Nc14</name>
    <dbReference type="NCBI Taxonomy" id="890382"/>
    <lineage>
        <taxon>Eukaryota</taxon>
        <taxon>Sar</taxon>
        <taxon>Stramenopiles</taxon>
        <taxon>Oomycota</taxon>
        <taxon>Peronosporomycetes</taxon>
        <taxon>Albuginales</taxon>
        <taxon>Albuginaceae</taxon>
        <taxon>Albugo</taxon>
    </lineage>
</organism>
<accession>F0WBM0</accession>
<evidence type="ECO:0000256" key="3">
    <source>
        <dbReference type="ARBA" id="ARBA00022741"/>
    </source>
</evidence>
<dbReference type="GO" id="GO:0035556">
    <property type="term" value="P:intracellular signal transduction"/>
    <property type="evidence" value="ECO:0007669"/>
    <property type="project" value="TreeGrafter"/>
</dbReference>
<dbReference type="InterPro" id="IPR017441">
    <property type="entry name" value="Protein_kinase_ATP_BS"/>
</dbReference>
<protein>
    <submittedName>
        <fullName evidence="8">Protein kinase putative</fullName>
    </submittedName>
</protein>
<dbReference type="PROSITE" id="PS50011">
    <property type="entry name" value="PROTEIN_KINASE_DOM"/>
    <property type="match status" value="1"/>
</dbReference>
<dbReference type="GO" id="GO:0007059">
    <property type="term" value="P:chromosome segregation"/>
    <property type="evidence" value="ECO:0007669"/>
    <property type="project" value="TreeGrafter"/>
</dbReference>
<evidence type="ECO:0000313" key="8">
    <source>
        <dbReference type="EMBL" id="CCA18547.1"/>
    </source>
</evidence>
<dbReference type="AlphaFoldDB" id="F0WBM0"/>
<dbReference type="Gene3D" id="1.10.510.10">
    <property type="entry name" value="Transferase(Phosphotransferase) domain 1"/>
    <property type="match status" value="1"/>
</dbReference>
<keyword evidence="5 6" id="KW-0067">ATP-binding</keyword>
<evidence type="ECO:0000256" key="1">
    <source>
        <dbReference type="ARBA" id="ARBA00022527"/>
    </source>
</evidence>
<keyword evidence="2" id="KW-0808">Transferase</keyword>
<dbReference type="PANTHER" id="PTHR22974">
    <property type="entry name" value="MIXED LINEAGE PROTEIN KINASE"/>
    <property type="match status" value="1"/>
</dbReference>
<proteinExistence type="predicted"/>
<dbReference type="GO" id="GO:0004674">
    <property type="term" value="F:protein serine/threonine kinase activity"/>
    <property type="evidence" value="ECO:0007669"/>
    <property type="project" value="UniProtKB-KW"/>
</dbReference>
<evidence type="ECO:0000256" key="6">
    <source>
        <dbReference type="PROSITE-ProRule" id="PRU10141"/>
    </source>
</evidence>
<dbReference type="Pfam" id="PF00069">
    <property type="entry name" value="Pkinase"/>
    <property type="match status" value="1"/>
</dbReference>
<keyword evidence="1" id="KW-0723">Serine/threonine-protein kinase</keyword>
<gene>
    <name evidence="8" type="primary">AlNc14C52G4065</name>
    <name evidence="8" type="ORF">ALNC14_046900</name>
</gene>
<dbReference type="InterPro" id="IPR011009">
    <property type="entry name" value="Kinase-like_dom_sf"/>
</dbReference>
<name>F0WBM0_9STRA</name>
<reference evidence="8" key="1">
    <citation type="journal article" date="2011" name="PLoS Biol.">
        <title>Gene gain and loss during evolution of obligate parasitism in the white rust pathogen of Arabidopsis thaliana.</title>
        <authorList>
            <person name="Kemen E."/>
            <person name="Gardiner A."/>
            <person name="Schultz-Larsen T."/>
            <person name="Kemen A.C."/>
            <person name="Balmuth A.L."/>
            <person name="Robert-Seilaniantz A."/>
            <person name="Bailey K."/>
            <person name="Holub E."/>
            <person name="Studholme D.J."/>
            <person name="Maclean D."/>
            <person name="Jones J.D."/>
        </authorList>
    </citation>
    <scope>NUCLEOTIDE SEQUENCE</scope>
</reference>
<evidence type="ECO:0000256" key="4">
    <source>
        <dbReference type="ARBA" id="ARBA00022777"/>
    </source>
</evidence>
<keyword evidence="4 8" id="KW-0418">Kinase</keyword>
<evidence type="ECO:0000256" key="2">
    <source>
        <dbReference type="ARBA" id="ARBA00022679"/>
    </source>
</evidence>
<dbReference type="PROSITE" id="PS00108">
    <property type="entry name" value="PROTEIN_KINASE_ST"/>
    <property type="match status" value="1"/>
</dbReference>
<dbReference type="EMBL" id="FR824097">
    <property type="protein sequence ID" value="CCA18547.1"/>
    <property type="molecule type" value="Genomic_DNA"/>
</dbReference>
<dbReference type="HOGENOM" id="CLU_032012_0_0_1"/>
<feature type="domain" description="Protein kinase" evidence="7">
    <location>
        <begin position="334"/>
        <end position="597"/>
    </location>
</feature>